<keyword evidence="2" id="KW-0489">Methyltransferase</keyword>
<dbReference type="PANTHER" id="PTHR43861:SF3">
    <property type="entry name" value="PUTATIVE (AFU_ORTHOLOGUE AFUA_2G14390)-RELATED"/>
    <property type="match status" value="1"/>
</dbReference>
<dbReference type="Gene3D" id="3.40.50.150">
    <property type="entry name" value="Vaccinia Virus protein VP39"/>
    <property type="match status" value="1"/>
</dbReference>
<comment type="caution">
    <text evidence="2">The sequence shown here is derived from an EMBL/GenBank/DDBJ whole genome shotgun (WGS) entry which is preliminary data.</text>
</comment>
<evidence type="ECO:0000313" key="3">
    <source>
        <dbReference type="Proteomes" id="UP000320085"/>
    </source>
</evidence>
<accession>A0A543PXG7</accession>
<protein>
    <submittedName>
        <fullName evidence="2">2-polyprenyl-3-methyl-5-hydroxy-6-metoxy-1, 4-benzoquinol methylase</fullName>
    </submittedName>
</protein>
<sequence>MDTPPQQDVYEDSGRDDVAPFIPAGARSVLEVGCGRGGFGRTLRARLGPHARLVAIEAVAAQAAVARHDHGFDEVIDGYYPEALASGSERFDAIFFIDVLEHVLDPWSLLRHAKGDLAPGGRVVAAIPSIQYAPVVRQLLRGRWDYADTGTLDRTHLRFFTRDTMIEMFMGAGYVVERCEGVNSVWDGEWPQRSLRRRLFLRFMPQGEWLHFVVVAHV</sequence>
<dbReference type="AlphaFoldDB" id="A0A543PXG7"/>
<evidence type="ECO:0000256" key="1">
    <source>
        <dbReference type="ARBA" id="ARBA00022679"/>
    </source>
</evidence>
<dbReference type="OrthoDB" id="9810247at2"/>
<dbReference type="GO" id="GO:0008168">
    <property type="term" value="F:methyltransferase activity"/>
    <property type="evidence" value="ECO:0007669"/>
    <property type="project" value="UniProtKB-KW"/>
</dbReference>
<dbReference type="CDD" id="cd02440">
    <property type="entry name" value="AdoMet_MTases"/>
    <property type="match status" value="1"/>
</dbReference>
<gene>
    <name evidence="2" type="ORF">FHX52_1924</name>
</gene>
<dbReference type="RefSeq" id="WP_141821665.1">
    <property type="nucleotide sequence ID" value="NZ_BAAAQC010000022.1"/>
</dbReference>
<keyword evidence="1" id="KW-0808">Transferase</keyword>
<dbReference type="EMBL" id="VFQF01000001">
    <property type="protein sequence ID" value="TQN48777.1"/>
    <property type="molecule type" value="Genomic_DNA"/>
</dbReference>
<dbReference type="Pfam" id="PF13489">
    <property type="entry name" value="Methyltransf_23"/>
    <property type="match status" value="1"/>
</dbReference>
<dbReference type="GO" id="GO:0032259">
    <property type="term" value="P:methylation"/>
    <property type="evidence" value="ECO:0007669"/>
    <property type="project" value="UniProtKB-KW"/>
</dbReference>
<name>A0A543PXG7_9MICO</name>
<reference evidence="2 3" key="1">
    <citation type="submission" date="2019-06" db="EMBL/GenBank/DDBJ databases">
        <title>Sequencing the genomes of 1000 actinobacteria strains.</title>
        <authorList>
            <person name="Klenk H.-P."/>
        </authorList>
    </citation>
    <scope>NUCLEOTIDE SEQUENCE [LARGE SCALE GENOMIC DNA]</scope>
    <source>
        <strain evidence="2 3">DSM 21776</strain>
    </source>
</reference>
<dbReference type="SUPFAM" id="SSF53335">
    <property type="entry name" value="S-adenosyl-L-methionine-dependent methyltransferases"/>
    <property type="match status" value="1"/>
</dbReference>
<dbReference type="InterPro" id="IPR029063">
    <property type="entry name" value="SAM-dependent_MTases_sf"/>
</dbReference>
<proteinExistence type="predicted"/>
<dbReference type="Proteomes" id="UP000320085">
    <property type="component" value="Unassembled WGS sequence"/>
</dbReference>
<organism evidence="2 3">
    <name type="scientific">Humibacillus xanthopallidus</name>
    <dbReference type="NCBI Taxonomy" id="412689"/>
    <lineage>
        <taxon>Bacteria</taxon>
        <taxon>Bacillati</taxon>
        <taxon>Actinomycetota</taxon>
        <taxon>Actinomycetes</taxon>
        <taxon>Micrococcales</taxon>
        <taxon>Intrasporangiaceae</taxon>
        <taxon>Humibacillus</taxon>
    </lineage>
</organism>
<evidence type="ECO:0000313" key="2">
    <source>
        <dbReference type="EMBL" id="TQN48777.1"/>
    </source>
</evidence>
<dbReference type="PANTHER" id="PTHR43861">
    <property type="entry name" value="TRANS-ACONITATE 2-METHYLTRANSFERASE-RELATED"/>
    <property type="match status" value="1"/>
</dbReference>